<name>A0A3M5UIU5_PSESX</name>
<reference evidence="8 9" key="1">
    <citation type="submission" date="2018-08" db="EMBL/GenBank/DDBJ databases">
        <title>Recombination of ecologically and evolutionarily significant loci maintains genetic cohesion in the Pseudomonas syringae species complex.</title>
        <authorList>
            <person name="Dillon M."/>
            <person name="Thakur S."/>
            <person name="Almeida R.N.D."/>
            <person name="Weir B.S."/>
            <person name="Guttman D.S."/>
        </authorList>
    </citation>
    <scope>NUCLEOTIDE SEQUENCE [LARGE SCALE GENOMIC DNA]</scope>
    <source>
        <strain evidence="8 9">ICMP 14479</strain>
    </source>
</reference>
<evidence type="ECO:0000256" key="1">
    <source>
        <dbReference type="ARBA" id="ARBA00004651"/>
    </source>
</evidence>
<organism evidence="8 9">
    <name type="scientific">Pseudomonas syringae pv. avii</name>
    <dbReference type="NCBI Taxonomy" id="663959"/>
    <lineage>
        <taxon>Bacteria</taxon>
        <taxon>Pseudomonadati</taxon>
        <taxon>Pseudomonadota</taxon>
        <taxon>Gammaproteobacteria</taxon>
        <taxon>Pseudomonadales</taxon>
        <taxon>Pseudomonadaceae</taxon>
        <taxon>Pseudomonas</taxon>
        <taxon>Pseudomonas syringae</taxon>
    </lineage>
</organism>
<evidence type="ECO:0000256" key="4">
    <source>
        <dbReference type="ARBA" id="ARBA00022989"/>
    </source>
</evidence>
<evidence type="ECO:0000259" key="7">
    <source>
        <dbReference type="Pfam" id="PF12823"/>
    </source>
</evidence>
<dbReference type="InterPro" id="IPR023845">
    <property type="entry name" value="DUF3817_TM"/>
</dbReference>
<accession>A0A3M5UIU5</accession>
<keyword evidence="4 6" id="KW-1133">Transmembrane helix</keyword>
<dbReference type="NCBIfam" id="TIGR03954">
    <property type="entry name" value="integ_memb_HG"/>
    <property type="match status" value="1"/>
</dbReference>
<dbReference type="AlphaFoldDB" id="A0A3M5UIU5"/>
<evidence type="ECO:0000256" key="2">
    <source>
        <dbReference type="ARBA" id="ARBA00022475"/>
    </source>
</evidence>
<feature type="domain" description="DUF3817" evidence="7">
    <location>
        <begin position="12"/>
        <end position="97"/>
    </location>
</feature>
<keyword evidence="5 6" id="KW-0472">Membrane</keyword>
<feature type="transmembrane region" description="Helical" evidence="6">
    <location>
        <begin position="52"/>
        <end position="69"/>
    </location>
</feature>
<feature type="transmembrane region" description="Helical" evidence="6">
    <location>
        <begin position="81"/>
        <end position="99"/>
    </location>
</feature>
<dbReference type="GO" id="GO:0005886">
    <property type="term" value="C:plasma membrane"/>
    <property type="evidence" value="ECO:0007669"/>
    <property type="project" value="UniProtKB-SubCell"/>
</dbReference>
<dbReference type="PANTHER" id="PTHR40077">
    <property type="entry name" value="MEMBRANE PROTEIN-RELATED"/>
    <property type="match status" value="1"/>
</dbReference>
<feature type="transmembrane region" description="Helical" evidence="6">
    <location>
        <begin position="20"/>
        <end position="40"/>
    </location>
</feature>
<protein>
    <recommendedName>
        <fullName evidence="7">DUF3817 domain-containing protein</fullName>
    </recommendedName>
</protein>
<comment type="subcellular location">
    <subcellularLocation>
        <location evidence="1">Cell membrane</location>
        <topology evidence="1">Multi-pass membrane protein</topology>
    </subcellularLocation>
</comment>
<sequence length="114" mass="12815">MNHLPARSPHSLRHLRYGALLEGSTLLILLTVAVPLKHFFDYPAAVKVVGPLHGMAFLLYCWLAISVAASEKWKITELLRALILAFIPFGGFFAARFLWRRDEQPTLEQNSEGA</sequence>
<evidence type="ECO:0000256" key="5">
    <source>
        <dbReference type="ARBA" id="ARBA00023136"/>
    </source>
</evidence>
<evidence type="ECO:0000313" key="8">
    <source>
        <dbReference type="EMBL" id="RMU45128.1"/>
    </source>
</evidence>
<evidence type="ECO:0000313" key="9">
    <source>
        <dbReference type="Proteomes" id="UP000280395"/>
    </source>
</evidence>
<dbReference type="PANTHER" id="PTHR40077:SF1">
    <property type="entry name" value="MEMBRANE PROTEIN"/>
    <property type="match status" value="1"/>
</dbReference>
<evidence type="ECO:0000256" key="3">
    <source>
        <dbReference type="ARBA" id="ARBA00022692"/>
    </source>
</evidence>
<evidence type="ECO:0000256" key="6">
    <source>
        <dbReference type="SAM" id="Phobius"/>
    </source>
</evidence>
<keyword evidence="2" id="KW-1003">Cell membrane</keyword>
<dbReference type="Pfam" id="PF12823">
    <property type="entry name" value="DUF3817"/>
    <property type="match status" value="1"/>
</dbReference>
<keyword evidence="3 6" id="KW-0812">Transmembrane</keyword>
<comment type="caution">
    <text evidence="8">The sequence shown here is derived from an EMBL/GenBank/DDBJ whole genome shotgun (WGS) entry which is preliminary data.</text>
</comment>
<dbReference type="Proteomes" id="UP000280395">
    <property type="component" value="Unassembled WGS sequence"/>
</dbReference>
<gene>
    <name evidence="8" type="ORF">ALP29_04494</name>
</gene>
<dbReference type="EMBL" id="RBUA01001337">
    <property type="protein sequence ID" value="RMU45128.1"/>
    <property type="molecule type" value="Genomic_DNA"/>
</dbReference>
<proteinExistence type="predicted"/>
<dbReference type="RefSeq" id="WP_122301327.1">
    <property type="nucleotide sequence ID" value="NZ_RBUA01001337.1"/>
</dbReference>